<dbReference type="Proteomes" id="UP000253303">
    <property type="component" value="Unassembled WGS sequence"/>
</dbReference>
<dbReference type="Gene3D" id="3.40.50.150">
    <property type="entry name" value="Vaccinia Virus protein VP39"/>
    <property type="match status" value="1"/>
</dbReference>
<dbReference type="GO" id="GO:0005737">
    <property type="term" value="C:cytoplasm"/>
    <property type="evidence" value="ECO:0007669"/>
    <property type="project" value="UniProtKB-SubCell"/>
</dbReference>
<keyword evidence="13" id="KW-1185">Reference proteome</keyword>
<protein>
    <recommendedName>
        <fullName evidence="4">Protein-L-isoaspartate O-methyltransferase</fullName>
        <ecNumber evidence="3">2.1.1.77</ecNumber>
    </recommendedName>
    <alternativeName>
        <fullName evidence="11">L-isoaspartyl protein carboxyl methyltransferase</fullName>
    </alternativeName>
    <alternativeName>
        <fullName evidence="9">Protein L-isoaspartyl methyltransferase</fullName>
    </alternativeName>
    <alternativeName>
        <fullName evidence="10">Protein-beta-aspartate methyltransferase</fullName>
    </alternativeName>
</protein>
<evidence type="ECO:0000313" key="12">
    <source>
        <dbReference type="EMBL" id="RBQ21332.1"/>
    </source>
</evidence>
<dbReference type="GO" id="GO:0004719">
    <property type="term" value="F:protein-L-isoaspartate (D-aspartate) O-methyltransferase activity"/>
    <property type="evidence" value="ECO:0007669"/>
    <property type="project" value="UniProtKB-EC"/>
</dbReference>
<reference evidence="12 13" key="1">
    <citation type="submission" date="2018-06" db="EMBL/GenBank/DDBJ databases">
        <title>Sphaerisporangium craniellae sp. nov., isolated from a marine sponge in the South China Sea.</title>
        <authorList>
            <person name="Li L."/>
        </authorList>
    </citation>
    <scope>NUCLEOTIDE SEQUENCE [LARGE SCALE GENOMIC DNA]</scope>
    <source>
        <strain evidence="12 13">LHW63015</strain>
    </source>
</reference>
<evidence type="ECO:0000256" key="10">
    <source>
        <dbReference type="ARBA" id="ARBA00031323"/>
    </source>
</evidence>
<dbReference type="SUPFAM" id="SSF53335">
    <property type="entry name" value="S-adenosyl-L-methionine-dependent methyltransferases"/>
    <property type="match status" value="1"/>
</dbReference>
<dbReference type="InterPro" id="IPR000682">
    <property type="entry name" value="PCMT"/>
</dbReference>
<dbReference type="GO" id="GO:0032259">
    <property type="term" value="P:methylation"/>
    <property type="evidence" value="ECO:0007669"/>
    <property type="project" value="UniProtKB-KW"/>
</dbReference>
<keyword evidence="8" id="KW-0949">S-adenosyl-L-methionine</keyword>
<dbReference type="Pfam" id="PF01135">
    <property type="entry name" value="PCMT"/>
    <property type="match status" value="1"/>
</dbReference>
<dbReference type="InterPro" id="IPR029063">
    <property type="entry name" value="SAM-dependent_MTases_sf"/>
</dbReference>
<gene>
    <name evidence="12" type="ORF">DP939_00995</name>
</gene>
<keyword evidence="6 12" id="KW-0489">Methyltransferase</keyword>
<dbReference type="OrthoDB" id="3501659at2"/>
<proteinExistence type="inferred from homology"/>
<evidence type="ECO:0000256" key="9">
    <source>
        <dbReference type="ARBA" id="ARBA00030757"/>
    </source>
</evidence>
<evidence type="ECO:0000256" key="5">
    <source>
        <dbReference type="ARBA" id="ARBA00022490"/>
    </source>
</evidence>
<sequence>MDPSIGRRIDDMIADLPGPLSPKVQAALRAVPRHLFVPPIAVADDSPRRVIDRDTDPDEWWRTVYANVPIITQLDDGASPLADATGRATSSTSAPGTVADLLGLLEAGPGQRVLEVGTGTGWTAALLTHLVGETGTVTSIEVDPAVAEQAAKNLGEAGARPRLVVGDGAHGHPGGALYDRVHITCGIRYVPYAWVEQTRPGGVIVLPWCPEFGEDHSLRLVVTPDGIAHGRFPGYASYMLMRSQRVQPWQAGDGIRATSQLDPRVVWHAPPGAHLAIAAITGLRSYAEEDDGELTLWAIDPDTPGRWAAARSAPGDVEFATYQVGDRPLWDEVTDAYRRWVDRGQPGRDRFGMTVTLDGQQVWLDTPEQPIG</sequence>
<evidence type="ECO:0000256" key="2">
    <source>
        <dbReference type="ARBA" id="ARBA00005369"/>
    </source>
</evidence>
<evidence type="ECO:0000256" key="4">
    <source>
        <dbReference type="ARBA" id="ARBA00013346"/>
    </source>
</evidence>
<keyword evidence="5" id="KW-0963">Cytoplasm</keyword>
<evidence type="ECO:0000256" key="1">
    <source>
        <dbReference type="ARBA" id="ARBA00004496"/>
    </source>
</evidence>
<evidence type="ECO:0000256" key="11">
    <source>
        <dbReference type="ARBA" id="ARBA00031350"/>
    </source>
</evidence>
<evidence type="ECO:0000313" key="13">
    <source>
        <dbReference type="Proteomes" id="UP000253303"/>
    </source>
</evidence>
<comment type="similarity">
    <text evidence="2">Belongs to the methyltransferase superfamily. L-isoaspartyl/D-aspartyl protein methyltransferase family.</text>
</comment>
<comment type="subcellular location">
    <subcellularLocation>
        <location evidence="1">Cytoplasm</location>
    </subcellularLocation>
</comment>
<dbReference type="PANTHER" id="PTHR11579:SF0">
    <property type="entry name" value="PROTEIN-L-ISOASPARTATE(D-ASPARTATE) O-METHYLTRANSFERASE"/>
    <property type="match status" value="1"/>
</dbReference>
<evidence type="ECO:0000256" key="6">
    <source>
        <dbReference type="ARBA" id="ARBA00022603"/>
    </source>
</evidence>
<name>A0A366M795_9ACTN</name>
<dbReference type="EMBL" id="QMEY01000001">
    <property type="protein sequence ID" value="RBQ21332.1"/>
    <property type="molecule type" value="Genomic_DNA"/>
</dbReference>
<keyword evidence="7 12" id="KW-0808">Transferase</keyword>
<dbReference type="RefSeq" id="WP_113977729.1">
    <property type="nucleotide sequence ID" value="NZ_QMEY01000001.1"/>
</dbReference>
<dbReference type="AlphaFoldDB" id="A0A366M795"/>
<accession>A0A366M795</accession>
<evidence type="ECO:0000256" key="7">
    <source>
        <dbReference type="ARBA" id="ARBA00022679"/>
    </source>
</evidence>
<dbReference type="CDD" id="cd02440">
    <property type="entry name" value="AdoMet_MTases"/>
    <property type="match status" value="1"/>
</dbReference>
<evidence type="ECO:0000256" key="8">
    <source>
        <dbReference type="ARBA" id="ARBA00022691"/>
    </source>
</evidence>
<dbReference type="EC" id="2.1.1.77" evidence="3"/>
<organism evidence="12 13">
    <name type="scientific">Spongiactinospora rosea</name>
    <dbReference type="NCBI Taxonomy" id="2248750"/>
    <lineage>
        <taxon>Bacteria</taxon>
        <taxon>Bacillati</taxon>
        <taxon>Actinomycetota</taxon>
        <taxon>Actinomycetes</taxon>
        <taxon>Streptosporangiales</taxon>
        <taxon>Streptosporangiaceae</taxon>
        <taxon>Spongiactinospora</taxon>
    </lineage>
</organism>
<dbReference type="PANTHER" id="PTHR11579">
    <property type="entry name" value="PROTEIN-L-ISOASPARTATE O-METHYLTRANSFERASE"/>
    <property type="match status" value="1"/>
</dbReference>
<comment type="caution">
    <text evidence="12">The sequence shown here is derived from an EMBL/GenBank/DDBJ whole genome shotgun (WGS) entry which is preliminary data.</text>
</comment>
<evidence type="ECO:0000256" key="3">
    <source>
        <dbReference type="ARBA" id="ARBA00011890"/>
    </source>
</evidence>